<dbReference type="OrthoDB" id="6597368at2759"/>
<protein>
    <recommendedName>
        <fullName evidence="13">Odorant receptor</fullName>
    </recommendedName>
</protein>
<comment type="subcellular location">
    <subcellularLocation>
        <location evidence="1">Cell membrane</location>
        <topology evidence="1">Multi-pass membrane protein</topology>
    </subcellularLocation>
</comment>
<reference evidence="12" key="1">
    <citation type="submission" date="2025-08" db="UniProtKB">
        <authorList>
            <consortium name="RefSeq"/>
        </authorList>
    </citation>
    <scope>IDENTIFICATION</scope>
    <source>
        <strain evidence="12">USDA-PBARC FA_bdor</strain>
        <tissue evidence="12">Whole organism</tissue>
    </source>
</reference>
<evidence type="ECO:0000313" key="11">
    <source>
        <dbReference type="Proteomes" id="UP000694866"/>
    </source>
</evidence>
<gene>
    <name evidence="12" type="primary">LOC105271436</name>
</gene>
<evidence type="ECO:0000256" key="2">
    <source>
        <dbReference type="ARBA" id="ARBA00022475"/>
    </source>
</evidence>
<feature type="transmembrane region" description="Helical" evidence="10">
    <location>
        <begin position="167"/>
        <end position="188"/>
    </location>
</feature>
<keyword evidence="4 10" id="KW-0812">Transmembrane</keyword>
<dbReference type="Proteomes" id="UP000694866">
    <property type="component" value="Unplaced"/>
</dbReference>
<dbReference type="KEGG" id="fas:105271436"/>
<sequence>MVLLRENFIQLQYVGLWQPPCWPPNSFKSRAYLIYTIHLLTILNCFMISEALGLFTIIENLEDFSDSCFMMLTIFSVCVKSMVVLLKRSDIIDILSSLEMNPYKPMNIHEEKIQEFFNRRIRFFTFLYGGVVEISVWIMSISAFFQGIPFGVLPYKVWLPFDYSQPILYWSTFCAQLFVITLGANICIGCDTVIPGFYTLYES</sequence>
<evidence type="ECO:0000256" key="4">
    <source>
        <dbReference type="ARBA" id="ARBA00022692"/>
    </source>
</evidence>
<accession>A0A9R1U705</accession>
<evidence type="ECO:0000256" key="3">
    <source>
        <dbReference type="ARBA" id="ARBA00022606"/>
    </source>
</evidence>
<dbReference type="Pfam" id="PF02949">
    <property type="entry name" value="7tm_6"/>
    <property type="match status" value="1"/>
</dbReference>
<evidence type="ECO:0000256" key="7">
    <source>
        <dbReference type="ARBA" id="ARBA00023136"/>
    </source>
</evidence>
<proteinExistence type="predicted"/>
<dbReference type="GO" id="GO:0005549">
    <property type="term" value="F:odorant binding"/>
    <property type="evidence" value="ECO:0007669"/>
    <property type="project" value="InterPro"/>
</dbReference>
<organism evidence="11 12">
    <name type="scientific">Fopius arisanus</name>
    <dbReference type="NCBI Taxonomy" id="64838"/>
    <lineage>
        <taxon>Eukaryota</taxon>
        <taxon>Metazoa</taxon>
        <taxon>Ecdysozoa</taxon>
        <taxon>Arthropoda</taxon>
        <taxon>Hexapoda</taxon>
        <taxon>Insecta</taxon>
        <taxon>Pterygota</taxon>
        <taxon>Neoptera</taxon>
        <taxon>Endopterygota</taxon>
        <taxon>Hymenoptera</taxon>
        <taxon>Apocrita</taxon>
        <taxon>Ichneumonoidea</taxon>
        <taxon>Braconidae</taxon>
        <taxon>Opiinae</taxon>
        <taxon>Fopius</taxon>
    </lineage>
</organism>
<evidence type="ECO:0008006" key="13">
    <source>
        <dbReference type="Google" id="ProtNLM"/>
    </source>
</evidence>
<dbReference type="PANTHER" id="PTHR21137">
    <property type="entry name" value="ODORANT RECEPTOR"/>
    <property type="match status" value="1"/>
</dbReference>
<dbReference type="GeneID" id="105271436"/>
<keyword evidence="8" id="KW-0675">Receptor</keyword>
<evidence type="ECO:0000313" key="12">
    <source>
        <dbReference type="RefSeq" id="XP_011311291.1"/>
    </source>
</evidence>
<feature type="transmembrane region" description="Helical" evidence="10">
    <location>
        <begin position="123"/>
        <end position="147"/>
    </location>
</feature>
<name>A0A9R1U705_9HYME</name>
<dbReference type="PANTHER" id="PTHR21137:SF35">
    <property type="entry name" value="ODORANT RECEPTOR 19A-RELATED"/>
    <property type="match status" value="1"/>
</dbReference>
<keyword evidence="3" id="KW-0716">Sensory transduction</keyword>
<keyword evidence="7 10" id="KW-0472">Membrane</keyword>
<keyword evidence="11" id="KW-1185">Reference proteome</keyword>
<dbReference type="GO" id="GO:0004984">
    <property type="term" value="F:olfactory receptor activity"/>
    <property type="evidence" value="ECO:0007669"/>
    <property type="project" value="InterPro"/>
</dbReference>
<dbReference type="InterPro" id="IPR004117">
    <property type="entry name" value="7tm6_olfct_rcpt"/>
</dbReference>
<keyword evidence="9" id="KW-0807">Transducer</keyword>
<keyword evidence="6 10" id="KW-1133">Transmembrane helix</keyword>
<feature type="transmembrane region" description="Helical" evidence="10">
    <location>
        <begin position="64"/>
        <end position="86"/>
    </location>
</feature>
<keyword evidence="5" id="KW-0552">Olfaction</keyword>
<evidence type="ECO:0000256" key="6">
    <source>
        <dbReference type="ARBA" id="ARBA00022989"/>
    </source>
</evidence>
<evidence type="ECO:0000256" key="8">
    <source>
        <dbReference type="ARBA" id="ARBA00023170"/>
    </source>
</evidence>
<dbReference type="GO" id="GO:0005886">
    <property type="term" value="C:plasma membrane"/>
    <property type="evidence" value="ECO:0007669"/>
    <property type="project" value="UniProtKB-SubCell"/>
</dbReference>
<dbReference type="GO" id="GO:0007165">
    <property type="term" value="P:signal transduction"/>
    <property type="evidence" value="ECO:0007669"/>
    <property type="project" value="UniProtKB-KW"/>
</dbReference>
<evidence type="ECO:0000256" key="5">
    <source>
        <dbReference type="ARBA" id="ARBA00022725"/>
    </source>
</evidence>
<dbReference type="AlphaFoldDB" id="A0A9R1U705"/>
<evidence type="ECO:0000256" key="9">
    <source>
        <dbReference type="ARBA" id="ARBA00023224"/>
    </source>
</evidence>
<evidence type="ECO:0000256" key="1">
    <source>
        <dbReference type="ARBA" id="ARBA00004651"/>
    </source>
</evidence>
<keyword evidence="2" id="KW-1003">Cell membrane</keyword>
<feature type="transmembrane region" description="Helical" evidence="10">
    <location>
        <begin position="32"/>
        <end position="58"/>
    </location>
</feature>
<dbReference type="RefSeq" id="XP_011311291.1">
    <property type="nucleotide sequence ID" value="XM_011312989.1"/>
</dbReference>
<evidence type="ECO:0000256" key="10">
    <source>
        <dbReference type="SAM" id="Phobius"/>
    </source>
</evidence>